<sequence>MVEKKRDKYIYGYIYMKVNNHKAYIVKRSILVTLDTYNKFNEDVYKIPFMGNDKRKSPAYYRDIKSFLIHLICNCYLYSKNSNNKRYTRYSPFPSKLGKEKLPQVFKQKKYLGYDRALELLEKSGIIRIKSYNHGNHLCRQFALSKMHLKKWFGISKKSYMNREERFIHLNASKIGINRHIWTQKKLINEITRGRKKTKHSIRHVSRNTMNYMSSVYNDMGLLLVNVDKLFSFKPRSNIEQLHKTMLIQHLIDRGSEVINDSPLVVGYSPEYKVANIGTRSFEKGGGFQFLKSKLKWHVFEGYNYDIKSSQLVILKNEFKENNIKCKRLKKITKKNVMNLFNVSDKVAKMLIYSLIFSMGHVRITRKSEVFKGLSKYYSYKNTVRLLKKWKKYVRPIKESLNKLVDIYISNAKKRVDRGISICNAVGHTYLIKNTKVMIKVRGKILAHMIQGIESRAIYETILNNPNICGSIEHDGVVSSDPINWVHPYLKLKLKHSNNFKIN</sequence>
<dbReference type="EMBL" id="QGLR01000012">
    <property type="protein sequence ID" value="PXZ06505.1"/>
    <property type="molecule type" value="Genomic_DNA"/>
</dbReference>
<name>A0A2V4E042_9GAMM</name>
<comment type="caution">
    <text evidence="1">The sequence shown here is derived from an EMBL/GenBank/DDBJ whole genome shotgun (WGS) entry which is preliminary data.</text>
</comment>
<dbReference type="AlphaFoldDB" id="A0A2V4E042"/>
<gene>
    <name evidence="1" type="ORF">DKK70_11115</name>
</gene>
<protein>
    <submittedName>
        <fullName evidence="1">Uncharacterized protein</fullName>
    </submittedName>
</protein>
<reference evidence="1 2" key="1">
    <citation type="submission" date="2018-05" db="EMBL/GenBank/DDBJ databases">
        <title>Reference genomes for bee gut microbiota database.</title>
        <authorList>
            <person name="Ellegaard K.M."/>
        </authorList>
    </citation>
    <scope>NUCLEOTIDE SEQUENCE [LARGE SCALE GENOMIC DNA]</scope>
    <source>
        <strain evidence="1 2">ESL0182</strain>
    </source>
</reference>
<accession>A0A2V4E042</accession>
<proteinExistence type="predicted"/>
<organism evidence="1 2">
    <name type="scientific">Gilliamella apicola</name>
    <dbReference type="NCBI Taxonomy" id="1196095"/>
    <lineage>
        <taxon>Bacteria</taxon>
        <taxon>Pseudomonadati</taxon>
        <taxon>Pseudomonadota</taxon>
        <taxon>Gammaproteobacteria</taxon>
        <taxon>Orbales</taxon>
        <taxon>Orbaceae</taxon>
        <taxon>Gilliamella</taxon>
    </lineage>
</organism>
<evidence type="ECO:0000313" key="1">
    <source>
        <dbReference type="EMBL" id="PXZ06505.1"/>
    </source>
</evidence>
<keyword evidence="2" id="KW-1185">Reference proteome</keyword>
<evidence type="ECO:0000313" key="2">
    <source>
        <dbReference type="Proteomes" id="UP000247932"/>
    </source>
</evidence>
<dbReference type="Proteomes" id="UP000247932">
    <property type="component" value="Unassembled WGS sequence"/>
</dbReference>